<feature type="domain" description="TonB-dependent receptor-like beta-barrel" evidence="13">
    <location>
        <begin position="258"/>
        <end position="678"/>
    </location>
</feature>
<comment type="subcellular location">
    <subcellularLocation>
        <location evidence="1 10">Cell outer membrane</location>
        <topology evidence="1 10">Multi-pass membrane protein</topology>
    </subcellularLocation>
</comment>
<organism evidence="15 16">
    <name type="scientific">Xylophilus rhododendri</name>
    <dbReference type="NCBI Taxonomy" id="2697032"/>
    <lineage>
        <taxon>Bacteria</taxon>
        <taxon>Pseudomonadati</taxon>
        <taxon>Pseudomonadota</taxon>
        <taxon>Betaproteobacteria</taxon>
        <taxon>Burkholderiales</taxon>
        <taxon>Xylophilus</taxon>
    </lineage>
</organism>
<dbReference type="Gene3D" id="2.40.170.20">
    <property type="entry name" value="TonB-dependent receptor, beta-barrel domain"/>
    <property type="match status" value="1"/>
</dbReference>
<feature type="signal peptide" evidence="12">
    <location>
        <begin position="1"/>
        <end position="29"/>
    </location>
</feature>
<dbReference type="GO" id="GO:0038023">
    <property type="term" value="F:signaling receptor activity"/>
    <property type="evidence" value="ECO:0007669"/>
    <property type="project" value="InterPro"/>
</dbReference>
<dbReference type="PANTHER" id="PTHR32552">
    <property type="entry name" value="FERRICHROME IRON RECEPTOR-RELATED"/>
    <property type="match status" value="1"/>
</dbReference>
<keyword evidence="7 10" id="KW-0472">Membrane</keyword>
<sequence>MTASPRFPLRALCLAASAACAPLALHAQATTGQLKEVTVTPTDETHKAINPATSIGSKIALTQREIPQSVSVVSHEQIESQNLLDLQQALRAANGIVTTNVDSSRYRFYARGYEIDTLQVDGVPTLLNYLTPPSLVMYDRVEVLRGPAGLVNGFGSAGGTINLVRKRPTRELQASAEVTLGSLNTRILRADVGGALNAAGTLRGRIVGEALEQDYETRGAHRRTDQLYGVLEADIAPATTASLGFSRQTLSSKSMQYGYPTYTNGSFLNIDREKYYGPDWNHETFQLLTSFAELEHRFDGGWKGKVSLTNALQERYSLFGGLRNAVNPALNTTQYQTSVGTSHDRQTVLDAYASGPFFLLGRRHQLTVGTGYLYEHNRAFGAPGTPRTINVNLTNPVSNIAPITFLESAKSVSTTDTRQASLYGNARFSLTDPLSLIVGARATWWRSEVSPDSVYNANATRFTKDAIDGKLTPYAGLVYDLNDTYSLYGSVTQIFSPQSVRDSSGALIKPLQGRQYEAGVKAALLDGRADASLALFQLTQSNRSVRDPSDTVNTYYLAQGKSRSEGFEAQVSGRIDPRWDVSAGYVRTNTRYFDSSADTGRAAFSAFTPKHLVKLWSQYRLGGVFSGLSLNGSVYATSEFSTNTSGVTVRQGGFATVDVGATYQFTPKLSLALNITNLGDRYYYQSIQTPADHNFLGNPRMAMLTLRAKY</sequence>
<dbReference type="AlphaFoldDB" id="A0A857JBA0"/>
<dbReference type="Pfam" id="PF00593">
    <property type="entry name" value="TonB_dep_Rec_b-barrel"/>
    <property type="match status" value="1"/>
</dbReference>
<evidence type="ECO:0000256" key="5">
    <source>
        <dbReference type="ARBA" id="ARBA00022692"/>
    </source>
</evidence>
<dbReference type="InterPro" id="IPR010105">
    <property type="entry name" value="TonB_sidphr_rcpt"/>
</dbReference>
<dbReference type="NCBIfam" id="TIGR01783">
    <property type="entry name" value="TonB-siderophor"/>
    <property type="match status" value="1"/>
</dbReference>
<evidence type="ECO:0000256" key="4">
    <source>
        <dbReference type="ARBA" id="ARBA00022452"/>
    </source>
</evidence>
<keyword evidence="12" id="KW-0732">Signal</keyword>
<keyword evidence="16" id="KW-1185">Reference proteome</keyword>
<evidence type="ECO:0000256" key="1">
    <source>
        <dbReference type="ARBA" id="ARBA00004571"/>
    </source>
</evidence>
<dbReference type="PROSITE" id="PS52016">
    <property type="entry name" value="TONB_DEPENDENT_REC_3"/>
    <property type="match status" value="1"/>
</dbReference>
<feature type="domain" description="TonB-dependent receptor plug" evidence="14">
    <location>
        <begin position="63"/>
        <end position="160"/>
    </location>
</feature>
<evidence type="ECO:0000256" key="8">
    <source>
        <dbReference type="ARBA" id="ARBA00023170"/>
    </source>
</evidence>
<proteinExistence type="inferred from homology"/>
<accession>A0A857JBA0</accession>
<evidence type="ECO:0000313" key="16">
    <source>
        <dbReference type="Proteomes" id="UP000464787"/>
    </source>
</evidence>
<dbReference type="KEGG" id="xyk:GT347_21580"/>
<evidence type="ECO:0000256" key="2">
    <source>
        <dbReference type="ARBA" id="ARBA00009810"/>
    </source>
</evidence>
<evidence type="ECO:0000256" key="12">
    <source>
        <dbReference type="SAM" id="SignalP"/>
    </source>
</evidence>
<evidence type="ECO:0000256" key="3">
    <source>
        <dbReference type="ARBA" id="ARBA00022448"/>
    </source>
</evidence>
<dbReference type="RefSeq" id="WP_160554150.1">
    <property type="nucleotide sequence ID" value="NZ_CP047650.1"/>
</dbReference>
<comment type="similarity">
    <text evidence="2 10 11">Belongs to the TonB-dependent receptor family.</text>
</comment>
<dbReference type="InterPro" id="IPR000531">
    <property type="entry name" value="Beta-barrel_TonB"/>
</dbReference>
<dbReference type="Gene3D" id="2.170.130.10">
    <property type="entry name" value="TonB-dependent receptor, plug domain"/>
    <property type="match status" value="1"/>
</dbReference>
<keyword evidence="8 15" id="KW-0675">Receptor</keyword>
<evidence type="ECO:0000256" key="7">
    <source>
        <dbReference type="ARBA" id="ARBA00023136"/>
    </source>
</evidence>
<dbReference type="InterPro" id="IPR039426">
    <property type="entry name" value="TonB-dep_rcpt-like"/>
</dbReference>
<dbReference type="Pfam" id="PF07715">
    <property type="entry name" value="Plug"/>
    <property type="match status" value="1"/>
</dbReference>
<evidence type="ECO:0000259" key="13">
    <source>
        <dbReference type="Pfam" id="PF00593"/>
    </source>
</evidence>
<feature type="chain" id="PRO_5032881004" evidence="12">
    <location>
        <begin position="30"/>
        <end position="710"/>
    </location>
</feature>
<keyword evidence="6 11" id="KW-0798">TonB box</keyword>
<dbReference type="SUPFAM" id="SSF56935">
    <property type="entry name" value="Porins"/>
    <property type="match status" value="1"/>
</dbReference>
<dbReference type="CDD" id="cd01347">
    <property type="entry name" value="ligand_gated_channel"/>
    <property type="match status" value="1"/>
</dbReference>
<dbReference type="EMBL" id="CP047650">
    <property type="protein sequence ID" value="QHJ00340.1"/>
    <property type="molecule type" value="Genomic_DNA"/>
</dbReference>
<evidence type="ECO:0000256" key="11">
    <source>
        <dbReference type="RuleBase" id="RU003357"/>
    </source>
</evidence>
<dbReference type="InterPro" id="IPR037066">
    <property type="entry name" value="Plug_dom_sf"/>
</dbReference>
<evidence type="ECO:0000256" key="10">
    <source>
        <dbReference type="PROSITE-ProRule" id="PRU01360"/>
    </source>
</evidence>
<dbReference type="GO" id="GO:0015891">
    <property type="term" value="P:siderophore transport"/>
    <property type="evidence" value="ECO:0007669"/>
    <property type="project" value="InterPro"/>
</dbReference>
<dbReference type="PANTHER" id="PTHR32552:SF74">
    <property type="entry name" value="HYDROXAMATE SIDEROPHORE RECEPTOR FHUE"/>
    <property type="match status" value="1"/>
</dbReference>
<evidence type="ECO:0000256" key="9">
    <source>
        <dbReference type="ARBA" id="ARBA00023237"/>
    </source>
</evidence>
<reference evidence="15 16" key="1">
    <citation type="submission" date="2020-01" db="EMBL/GenBank/DDBJ databases">
        <title>Genome sequencing of strain KACC 21265.</title>
        <authorList>
            <person name="Heo J."/>
            <person name="Kim S.-J."/>
            <person name="Kim J.-S."/>
            <person name="Hong S.-B."/>
            <person name="Kwon S.-W."/>
        </authorList>
    </citation>
    <scope>NUCLEOTIDE SEQUENCE [LARGE SCALE GENOMIC DNA]</scope>
    <source>
        <strain evidence="15 16">KACC 21265</strain>
    </source>
</reference>
<gene>
    <name evidence="15" type="ORF">GT347_21580</name>
</gene>
<dbReference type="InterPro" id="IPR036942">
    <property type="entry name" value="Beta-barrel_TonB_sf"/>
</dbReference>
<dbReference type="GO" id="GO:0009279">
    <property type="term" value="C:cell outer membrane"/>
    <property type="evidence" value="ECO:0007669"/>
    <property type="project" value="UniProtKB-SubCell"/>
</dbReference>
<keyword evidence="3 10" id="KW-0813">Transport</keyword>
<evidence type="ECO:0000313" key="15">
    <source>
        <dbReference type="EMBL" id="QHJ00340.1"/>
    </source>
</evidence>
<dbReference type="InterPro" id="IPR012910">
    <property type="entry name" value="Plug_dom"/>
</dbReference>
<dbReference type="Proteomes" id="UP000464787">
    <property type="component" value="Chromosome"/>
</dbReference>
<keyword evidence="9 10" id="KW-0998">Cell outer membrane</keyword>
<protein>
    <submittedName>
        <fullName evidence="15">TonB-dependent siderophore receptor</fullName>
    </submittedName>
</protein>
<name>A0A857JBA0_9BURK</name>
<dbReference type="GO" id="GO:0015344">
    <property type="term" value="F:siderophore uptake transmembrane transporter activity"/>
    <property type="evidence" value="ECO:0007669"/>
    <property type="project" value="TreeGrafter"/>
</dbReference>
<evidence type="ECO:0000256" key="6">
    <source>
        <dbReference type="ARBA" id="ARBA00023077"/>
    </source>
</evidence>
<evidence type="ECO:0000259" key="14">
    <source>
        <dbReference type="Pfam" id="PF07715"/>
    </source>
</evidence>
<keyword evidence="4 10" id="KW-1134">Transmembrane beta strand</keyword>
<keyword evidence="5 10" id="KW-0812">Transmembrane</keyword>